<dbReference type="InterPro" id="IPR038220">
    <property type="entry name" value="PHOX_C_sf"/>
</dbReference>
<keyword evidence="8" id="KW-1185">Reference proteome</keyword>
<evidence type="ECO:0008006" key="9">
    <source>
        <dbReference type="Google" id="ProtNLM"/>
    </source>
</evidence>
<comment type="caution">
    <text evidence="7">The sequence shown here is derived from an EMBL/GenBank/DDBJ whole genome shotgun (WGS) entry which is preliminary data.</text>
</comment>
<dbReference type="PANTHER" id="PTHR43004:SF20">
    <property type="entry name" value="2-MONOOXYGENASE, PUTATIVE (AFU_ORTHOLOGUE AFUA_1G13660)-RELATED"/>
    <property type="match status" value="1"/>
</dbReference>
<dbReference type="SUPFAM" id="SSF51905">
    <property type="entry name" value="FAD/NAD(P)-binding domain"/>
    <property type="match status" value="1"/>
</dbReference>
<evidence type="ECO:0000313" key="8">
    <source>
        <dbReference type="Proteomes" id="UP000467700"/>
    </source>
</evidence>
<evidence type="ECO:0000256" key="3">
    <source>
        <dbReference type="ARBA" id="ARBA00022827"/>
    </source>
</evidence>
<sequence>MTFGARRRMLPGGWYIPLTGTRLTPLFPSSVSLIPFTSDMPKNSAVKESEVDVLIIGAGPAGVMAALALARNGVNLRIVDQRPNKVPAGQADGIQPRTIEVLQSYGLAERLLKEGNQMHIAAFYNPGPNGDIELTDRVPDVTAPTARYPFEITLHQGAIEAIFMDAMAEMGVKVDRPVAPTSIQISKDEAILSDPKAHAVEVVLINDEGTEVVHAKFVIGADGAHSWVRKTLDIAMEGEQTDYIWGVVDLTPDTDFPDIRNKTVVHSNNGSCMVIPREGDKVRLYIQLDDRQNNFVTSDKRIDKDKVRPQQILEVARKSFNPYSIKMTDEFDWWTIYIIGQRVASQFSVHERVFIAGDACHTHSPKAGQGMNASMNDSHNLAWKLTHVLRGWADISLLKTYEFERKTYAQDLINFDKNFAKLFSGKPRTEDFQDGVSHEEFLRIFQTFGGFTSGIGIRYAESLITNTSHQSLAAKLIIGQRLLPQIFLRAADSRPFHIQDLLPSDGRFKLLIFTGNTADATCRKKIVDVAKELDSMLSRFTTGKISLLFDILAISSATKAAVRYNDLPKMFRSHWSKFVFPLNVNIQPLISEYIRVLIDDTDVRGAQGGDGYRNYGIGPDGAAVVIRPDGYVSMVAPLDAINELDIYFRAFIKTP</sequence>
<evidence type="ECO:0000259" key="5">
    <source>
        <dbReference type="Pfam" id="PF01494"/>
    </source>
</evidence>
<gene>
    <name evidence="7" type="ORF">AAE3_LOCUS7376</name>
</gene>
<dbReference type="SUPFAM" id="SSF54373">
    <property type="entry name" value="FAD-linked reductases, C-terminal domain"/>
    <property type="match status" value="1"/>
</dbReference>
<dbReference type="Proteomes" id="UP000467700">
    <property type="component" value="Unassembled WGS sequence"/>
</dbReference>
<evidence type="ECO:0000256" key="1">
    <source>
        <dbReference type="ARBA" id="ARBA00007801"/>
    </source>
</evidence>
<protein>
    <recommendedName>
        <fullName evidence="9">Phenol 2-monooxygenase</fullName>
    </recommendedName>
</protein>
<accession>A0A8S0WL73</accession>
<dbReference type="Pfam" id="PF07976">
    <property type="entry name" value="Phe_hydrox_dim"/>
    <property type="match status" value="1"/>
</dbReference>
<comment type="similarity">
    <text evidence="1">Belongs to the PheA/TfdB FAD monooxygenase family.</text>
</comment>
<evidence type="ECO:0000259" key="6">
    <source>
        <dbReference type="Pfam" id="PF07976"/>
    </source>
</evidence>
<dbReference type="PANTHER" id="PTHR43004">
    <property type="entry name" value="TRK SYSTEM POTASSIUM UPTAKE PROTEIN"/>
    <property type="match status" value="1"/>
</dbReference>
<dbReference type="Gene3D" id="3.30.9.10">
    <property type="entry name" value="D-Amino Acid Oxidase, subunit A, domain 2"/>
    <property type="match status" value="1"/>
</dbReference>
<reference evidence="7 8" key="1">
    <citation type="submission" date="2020-01" db="EMBL/GenBank/DDBJ databases">
        <authorList>
            <person name="Gupta K D."/>
        </authorList>
    </citation>
    <scope>NUCLEOTIDE SEQUENCE [LARGE SCALE GENOMIC DNA]</scope>
</reference>
<dbReference type="EMBL" id="CACVBS010000047">
    <property type="protein sequence ID" value="CAA7265147.1"/>
    <property type="molecule type" value="Genomic_DNA"/>
</dbReference>
<feature type="domain" description="Phenol hydroxylase-like C-terminal dimerisation" evidence="6">
    <location>
        <begin position="457"/>
        <end position="653"/>
    </location>
</feature>
<evidence type="ECO:0000256" key="4">
    <source>
        <dbReference type="ARBA" id="ARBA00023002"/>
    </source>
</evidence>
<keyword evidence="4" id="KW-0560">Oxidoreductase</keyword>
<dbReference type="InterPro" id="IPR002938">
    <property type="entry name" value="FAD-bd"/>
</dbReference>
<name>A0A8S0WL73_CYCAE</name>
<dbReference type="OrthoDB" id="1716816at2759"/>
<keyword evidence="2" id="KW-0285">Flavoprotein</keyword>
<feature type="domain" description="FAD-binding" evidence="5">
    <location>
        <begin position="50"/>
        <end position="415"/>
    </location>
</feature>
<dbReference type="PRINTS" id="PR00420">
    <property type="entry name" value="RNGMNOXGNASE"/>
</dbReference>
<organism evidence="7 8">
    <name type="scientific">Cyclocybe aegerita</name>
    <name type="common">Black poplar mushroom</name>
    <name type="synonym">Agrocybe aegerita</name>
    <dbReference type="NCBI Taxonomy" id="1973307"/>
    <lineage>
        <taxon>Eukaryota</taxon>
        <taxon>Fungi</taxon>
        <taxon>Dikarya</taxon>
        <taxon>Basidiomycota</taxon>
        <taxon>Agaricomycotina</taxon>
        <taxon>Agaricomycetes</taxon>
        <taxon>Agaricomycetidae</taxon>
        <taxon>Agaricales</taxon>
        <taxon>Agaricineae</taxon>
        <taxon>Bolbitiaceae</taxon>
        <taxon>Cyclocybe</taxon>
    </lineage>
</organism>
<dbReference type="InterPro" id="IPR036249">
    <property type="entry name" value="Thioredoxin-like_sf"/>
</dbReference>
<dbReference type="AlphaFoldDB" id="A0A8S0WL73"/>
<proteinExistence type="inferred from homology"/>
<dbReference type="CDD" id="cd02979">
    <property type="entry name" value="PHOX_C"/>
    <property type="match status" value="1"/>
</dbReference>
<dbReference type="Pfam" id="PF01494">
    <property type="entry name" value="FAD_binding_3"/>
    <property type="match status" value="1"/>
</dbReference>
<dbReference type="InterPro" id="IPR012941">
    <property type="entry name" value="Phe_hydrox_C_dim_dom"/>
</dbReference>
<dbReference type="InterPro" id="IPR036188">
    <property type="entry name" value="FAD/NAD-bd_sf"/>
</dbReference>
<evidence type="ECO:0000256" key="2">
    <source>
        <dbReference type="ARBA" id="ARBA00022630"/>
    </source>
</evidence>
<dbReference type="Gene3D" id="3.40.30.20">
    <property type="match status" value="1"/>
</dbReference>
<dbReference type="GO" id="GO:0071949">
    <property type="term" value="F:FAD binding"/>
    <property type="evidence" value="ECO:0007669"/>
    <property type="project" value="InterPro"/>
</dbReference>
<dbReference type="SUPFAM" id="SSF52833">
    <property type="entry name" value="Thioredoxin-like"/>
    <property type="match status" value="1"/>
</dbReference>
<dbReference type="InterPro" id="IPR050641">
    <property type="entry name" value="RIFMO-like"/>
</dbReference>
<evidence type="ECO:0000313" key="7">
    <source>
        <dbReference type="EMBL" id="CAA7265147.1"/>
    </source>
</evidence>
<keyword evidence="3" id="KW-0274">FAD</keyword>
<dbReference type="Gene3D" id="3.50.50.60">
    <property type="entry name" value="FAD/NAD(P)-binding domain"/>
    <property type="match status" value="1"/>
</dbReference>
<dbReference type="GO" id="GO:0016709">
    <property type="term" value="F:oxidoreductase activity, acting on paired donors, with incorporation or reduction of molecular oxygen, NAD(P)H as one donor, and incorporation of one atom of oxygen"/>
    <property type="evidence" value="ECO:0007669"/>
    <property type="project" value="UniProtKB-ARBA"/>
</dbReference>